<keyword evidence="3" id="KW-1185">Reference proteome</keyword>
<proteinExistence type="predicted"/>
<evidence type="ECO:0000313" key="2">
    <source>
        <dbReference type="EMBL" id="VDK71973.1"/>
    </source>
</evidence>
<organism evidence="2 3">
    <name type="scientific">Litomosoides sigmodontis</name>
    <name type="common">Filarial nematode worm</name>
    <dbReference type="NCBI Taxonomy" id="42156"/>
    <lineage>
        <taxon>Eukaryota</taxon>
        <taxon>Metazoa</taxon>
        <taxon>Ecdysozoa</taxon>
        <taxon>Nematoda</taxon>
        <taxon>Chromadorea</taxon>
        <taxon>Rhabditida</taxon>
        <taxon>Spirurina</taxon>
        <taxon>Spiruromorpha</taxon>
        <taxon>Filarioidea</taxon>
        <taxon>Onchocercidae</taxon>
        <taxon>Litomosoides</taxon>
    </lineage>
</organism>
<dbReference type="AlphaFoldDB" id="A0A3P6SPW8"/>
<evidence type="ECO:0000313" key="3">
    <source>
        <dbReference type="Proteomes" id="UP000277928"/>
    </source>
</evidence>
<dbReference type="EMBL" id="UYRX01000060">
    <property type="protein sequence ID" value="VDK71973.1"/>
    <property type="molecule type" value="Genomic_DNA"/>
</dbReference>
<sequence>MFITFALNLETIVLTTIRMFGSVPNDMWSGESAACFVWWEGRVFVDALVGLGSSSWKCGRSVTDRLVIR</sequence>
<gene>
    <name evidence="2" type="ORF">NLS_LOCUS1623</name>
</gene>
<protein>
    <submittedName>
        <fullName evidence="2">Uncharacterized protein</fullName>
    </submittedName>
</protein>
<dbReference type="Proteomes" id="UP000277928">
    <property type="component" value="Unassembled WGS sequence"/>
</dbReference>
<feature type="signal peptide" evidence="1">
    <location>
        <begin position="1"/>
        <end position="15"/>
    </location>
</feature>
<name>A0A3P6SPW8_LITSI</name>
<feature type="chain" id="PRO_5018136748" evidence="1">
    <location>
        <begin position="16"/>
        <end position="69"/>
    </location>
</feature>
<reference evidence="2 3" key="1">
    <citation type="submission" date="2018-08" db="EMBL/GenBank/DDBJ databases">
        <authorList>
            <person name="Laetsch R D."/>
            <person name="Stevens L."/>
            <person name="Kumar S."/>
            <person name="Blaxter L. M."/>
        </authorList>
    </citation>
    <scope>NUCLEOTIDE SEQUENCE [LARGE SCALE GENOMIC DNA]</scope>
</reference>
<keyword evidence="1" id="KW-0732">Signal</keyword>
<accession>A0A3P6SPW8</accession>
<evidence type="ECO:0000256" key="1">
    <source>
        <dbReference type="SAM" id="SignalP"/>
    </source>
</evidence>